<keyword evidence="3" id="KW-1185">Reference proteome</keyword>
<proteinExistence type="predicted"/>
<gene>
    <name evidence="2" type="ORF">KK097_13870</name>
</gene>
<dbReference type="InterPro" id="IPR052345">
    <property type="entry name" value="Rad_response_metalloprotease"/>
</dbReference>
<name>A0ABS5VHC8_9MICO</name>
<evidence type="ECO:0000313" key="2">
    <source>
        <dbReference type="EMBL" id="MBT1588901.1"/>
    </source>
</evidence>
<dbReference type="Proteomes" id="UP001519641">
    <property type="component" value="Unassembled WGS sequence"/>
</dbReference>
<reference evidence="2 3" key="1">
    <citation type="submission" date="2021-05" db="EMBL/GenBank/DDBJ databases">
        <title>Whole genome sequence of Curtobacterium flaccumfaciens pv. flaccumfaciens strain CFBP 8819.</title>
        <authorList>
            <person name="Osdaghi E."/>
            <person name="Taghouti G."/>
            <person name="Portier P."/>
            <person name="Fazliarab A."/>
            <person name="Taghavi S.M."/>
            <person name="Briand M."/>
            <person name="Le-Saux M."/>
            <person name="Jacques M.-A."/>
        </authorList>
    </citation>
    <scope>NUCLEOTIDE SEQUENCE [LARGE SCALE GENOMIC DNA]</scope>
    <source>
        <strain evidence="2 3">CFBP 8819</strain>
    </source>
</reference>
<comment type="caution">
    <text evidence="2">The sequence shown here is derived from an EMBL/GenBank/DDBJ whole genome shotgun (WGS) entry which is preliminary data.</text>
</comment>
<protein>
    <submittedName>
        <fullName evidence="2">ImmA/IrrE family metallo-endopeptidase</fullName>
    </submittedName>
</protein>
<evidence type="ECO:0000313" key="3">
    <source>
        <dbReference type="Proteomes" id="UP001519641"/>
    </source>
</evidence>
<dbReference type="Pfam" id="PF06114">
    <property type="entry name" value="Peptidase_M78"/>
    <property type="match status" value="1"/>
</dbReference>
<dbReference type="PANTHER" id="PTHR43236">
    <property type="entry name" value="ANTITOXIN HIGA1"/>
    <property type="match status" value="1"/>
</dbReference>
<evidence type="ECO:0000259" key="1">
    <source>
        <dbReference type="Pfam" id="PF06114"/>
    </source>
</evidence>
<dbReference type="PANTHER" id="PTHR43236:SF2">
    <property type="entry name" value="BLL0069 PROTEIN"/>
    <property type="match status" value="1"/>
</dbReference>
<organism evidence="2 3">
    <name type="scientific">Curtobacterium aurantiacum</name>
    <dbReference type="NCBI Taxonomy" id="3236919"/>
    <lineage>
        <taxon>Bacteria</taxon>
        <taxon>Bacillati</taxon>
        <taxon>Actinomycetota</taxon>
        <taxon>Actinomycetes</taxon>
        <taxon>Micrococcales</taxon>
        <taxon>Microbacteriaceae</taxon>
        <taxon>Curtobacterium</taxon>
    </lineage>
</organism>
<dbReference type="RefSeq" id="WP_214545215.1">
    <property type="nucleotide sequence ID" value="NZ_JAHEWS010000023.1"/>
</dbReference>
<accession>A0ABS5VHC8</accession>
<dbReference type="Gene3D" id="1.10.10.2910">
    <property type="match status" value="1"/>
</dbReference>
<feature type="domain" description="IrrE N-terminal-like" evidence="1">
    <location>
        <begin position="38"/>
        <end position="165"/>
    </location>
</feature>
<dbReference type="InterPro" id="IPR010359">
    <property type="entry name" value="IrrE_HExxH"/>
</dbReference>
<dbReference type="EMBL" id="JAHEWS010000023">
    <property type="protein sequence ID" value="MBT1588901.1"/>
    <property type="molecule type" value="Genomic_DNA"/>
</dbReference>
<sequence length="171" mass="19098">MTSRPRRDPREAALDVLAEHWTDADGRVTFPVDPVRIAESIGVEVVRANLERDVSGLLVKDPKENSARIFLNRRDHERRQRFTCAHEIGHLTKRGPDVDERIGYVDSRDTLASAGTDPEEVWANGFAAELLMPAVAVRTLWAKGTSVPKIARTFGVSEEAMQVRLATLRLS</sequence>